<dbReference type="Proteomes" id="UP000061660">
    <property type="component" value="Chromosome"/>
</dbReference>
<keyword evidence="2" id="KW-0472">Membrane</keyword>
<feature type="transmembrane region" description="Helical" evidence="2">
    <location>
        <begin position="358"/>
        <end position="377"/>
    </location>
</feature>
<name>A0A0U2VYI3_9BACL</name>
<keyword evidence="2" id="KW-0812">Transmembrane</keyword>
<evidence type="ECO:0000313" key="3">
    <source>
        <dbReference type="EMBL" id="ALS24551.1"/>
    </source>
</evidence>
<dbReference type="RefSeq" id="WP_062410181.1">
    <property type="nucleotide sequence ID" value="NZ_CP013652.1"/>
</dbReference>
<evidence type="ECO:0008006" key="5">
    <source>
        <dbReference type="Google" id="ProtNLM"/>
    </source>
</evidence>
<keyword evidence="2" id="KW-1133">Transmembrane helix</keyword>
<feature type="transmembrane region" description="Helical" evidence="2">
    <location>
        <begin position="232"/>
        <end position="249"/>
    </location>
</feature>
<dbReference type="PATRIC" id="fig|162209.4.peg.4502"/>
<protein>
    <recommendedName>
        <fullName evidence="5">Multi-TM2 domain-containing protein</fullName>
    </recommendedName>
</protein>
<dbReference type="STRING" id="162209.IJ22_42560"/>
<reference evidence="3 4" key="2">
    <citation type="journal article" date="2016" name="Genome Announc.">
        <title>Complete Genome Sequences of Two Interactive Moderate Thermophiles, Paenibacillus napthalenovorans 32O-Y and Paenibacillus sp. 32O-W.</title>
        <authorList>
            <person name="Butler R.R.III."/>
            <person name="Wang J."/>
            <person name="Stark B.C."/>
            <person name="Pombert J.F."/>
        </authorList>
    </citation>
    <scope>NUCLEOTIDE SEQUENCE [LARGE SCALE GENOMIC DNA]</scope>
    <source>
        <strain evidence="3 4">32O-Y</strain>
    </source>
</reference>
<feature type="transmembrane region" description="Helical" evidence="2">
    <location>
        <begin position="31"/>
        <end position="49"/>
    </location>
</feature>
<reference evidence="4" key="1">
    <citation type="submission" date="2015-12" db="EMBL/GenBank/DDBJ databases">
        <title>Complete genome sequences of two moderately thermophilic Paenibacillus species.</title>
        <authorList>
            <person name="Butler R.III."/>
            <person name="Wang J."/>
            <person name="Stark B.C."/>
            <person name="Pombert J.-F."/>
        </authorList>
    </citation>
    <scope>NUCLEOTIDE SEQUENCE [LARGE SCALE GENOMIC DNA]</scope>
    <source>
        <strain evidence="4">32O-Y</strain>
    </source>
</reference>
<feature type="transmembrane region" description="Helical" evidence="2">
    <location>
        <begin position="61"/>
        <end position="79"/>
    </location>
</feature>
<accession>A0A0U2VYI3</accession>
<evidence type="ECO:0000313" key="4">
    <source>
        <dbReference type="Proteomes" id="UP000061660"/>
    </source>
</evidence>
<dbReference type="AlphaFoldDB" id="A0A0U2VYI3"/>
<organism evidence="3 4">
    <name type="scientific">Paenibacillus naphthalenovorans</name>
    <dbReference type="NCBI Taxonomy" id="162209"/>
    <lineage>
        <taxon>Bacteria</taxon>
        <taxon>Bacillati</taxon>
        <taxon>Bacillota</taxon>
        <taxon>Bacilli</taxon>
        <taxon>Bacillales</taxon>
        <taxon>Paenibacillaceae</taxon>
        <taxon>Paenibacillus</taxon>
    </lineage>
</organism>
<feature type="compositionally biased region" description="Polar residues" evidence="1">
    <location>
        <begin position="105"/>
        <end position="122"/>
    </location>
</feature>
<feature type="transmembrane region" description="Helical" evidence="2">
    <location>
        <begin position="315"/>
        <end position="331"/>
    </location>
</feature>
<feature type="transmembrane region" description="Helical" evidence="2">
    <location>
        <begin position="6"/>
        <end position="24"/>
    </location>
</feature>
<feature type="transmembrane region" description="Helical" evidence="2">
    <location>
        <begin position="269"/>
        <end position="294"/>
    </location>
</feature>
<gene>
    <name evidence="3" type="ORF">IJ22_42560</name>
</gene>
<evidence type="ECO:0000256" key="2">
    <source>
        <dbReference type="SAM" id="Phobius"/>
    </source>
</evidence>
<feature type="transmembrane region" description="Helical" evidence="2">
    <location>
        <begin position="154"/>
        <end position="173"/>
    </location>
</feature>
<dbReference type="KEGG" id="pnp:IJ22_42560"/>
<feature type="transmembrane region" description="Helical" evidence="2">
    <location>
        <begin position="179"/>
        <end position="198"/>
    </location>
</feature>
<keyword evidence="4" id="KW-1185">Reference proteome</keyword>
<dbReference type="OrthoDB" id="82335at2"/>
<evidence type="ECO:0000256" key="1">
    <source>
        <dbReference type="SAM" id="MobiDB-lite"/>
    </source>
</evidence>
<proteinExistence type="predicted"/>
<feature type="region of interest" description="Disordered" evidence="1">
    <location>
        <begin position="96"/>
        <end position="122"/>
    </location>
</feature>
<dbReference type="EMBL" id="CP013652">
    <property type="protein sequence ID" value="ALS24551.1"/>
    <property type="molecule type" value="Genomic_DNA"/>
</dbReference>
<sequence length="388" mass="44321">MNPNKNPMVAFILSFIPGLGHLYLGRLIKALLYGGGFFGSLLLLVVMVAVRIHRLFGYNEIPYFFMLFVAFVIWAVNMIDMIRTLLGRPQPPLPESWGGGGSDPHGSTQTGNTSSVWGPSPASASQADDRFVTMLLSFVPGLGHFQLGLMQRGLAFLLTFFGLTIMIIFVTALTNRGEFMVFLGVLPIIWLYCMFDCVQHLNRKQRGEELIDRSIFEDYQEMREAGKKNKTLGMLLSIFPGAGHMYLGLQKRGLQLMAAFLFSIYIIDVLRLSLFLFLIPILWFFSFFDALQYISRYGREEIRDVPVVDWLINHQRWVGIGLLALGLYYLVDNVMMNGLERWVDEQLSREIMYWYHQYFHTFIVCVLLIGGGLRLLFGSKREKGEKTS</sequence>